<dbReference type="AlphaFoldDB" id="A0A1F7UTR3"/>
<feature type="domain" description="Response regulatory" evidence="3">
    <location>
        <begin position="3"/>
        <end position="119"/>
    </location>
</feature>
<evidence type="ECO:0000313" key="4">
    <source>
        <dbReference type="EMBL" id="OGL81639.1"/>
    </source>
</evidence>
<proteinExistence type="predicted"/>
<dbReference type="PROSITE" id="PS50110">
    <property type="entry name" value="RESPONSE_REGULATORY"/>
    <property type="match status" value="1"/>
</dbReference>
<dbReference type="GO" id="GO:0000160">
    <property type="term" value="P:phosphorelay signal transduction system"/>
    <property type="evidence" value="ECO:0007669"/>
    <property type="project" value="InterPro"/>
</dbReference>
<evidence type="ECO:0000256" key="1">
    <source>
        <dbReference type="ARBA" id="ARBA00022553"/>
    </source>
</evidence>
<dbReference type="InterPro" id="IPR001789">
    <property type="entry name" value="Sig_transdc_resp-reg_receiver"/>
</dbReference>
<dbReference type="PANTHER" id="PTHR44591:SF3">
    <property type="entry name" value="RESPONSE REGULATORY DOMAIN-CONTAINING PROTEIN"/>
    <property type="match status" value="1"/>
</dbReference>
<feature type="modified residue" description="4-aspartylphosphate" evidence="2">
    <location>
        <position position="52"/>
    </location>
</feature>
<accession>A0A1F7UTR3</accession>
<comment type="caution">
    <text evidence="4">The sequence shown here is derived from an EMBL/GenBank/DDBJ whole genome shotgun (WGS) entry which is preliminary data.</text>
</comment>
<dbReference type="SUPFAM" id="SSF52172">
    <property type="entry name" value="CheY-like"/>
    <property type="match status" value="1"/>
</dbReference>
<keyword evidence="1 2" id="KW-0597">Phosphoprotein</keyword>
<dbReference type="CDD" id="cd17574">
    <property type="entry name" value="REC_OmpR"/>
    <property type="match status" value="1"/>
</dbReference>
<evidence type="ECO:0000256" key="2">
    <source>
        <dbReference type="PROSITE-ProRule" id="PRU00169"/>
    </source>
</evidence>
<dbReference type="PANTHER" id="PTHR44591">
    <property type="entry name" value="STRESS RESPONSE REGULATOR PROTEIN 1"/>
    <property type="match status" value="1"/>
</dbReference>
<dbReference type="InterPro" id="IPR011006">
    <property type="entry name" value="CheY-like_superfamily"/>
</dbReference>
<dbReference type="SMART" id="SM00448">
    <property type="entry name" value="REC"/>
    <property type="match status" value="1"/>
</dbReference>
<dbReference type="Pfam" id="PF00072">
    <property type="entry name" value="Response_reg"/>
    <property type="match status" value="1"/>
</dbReference>
<dbReference type="Proteomes" id="UP000176846">
    <property type="component" value="Unassembled WGS sequence"/>
</dbReference>
<sequence>MGRILIIEDDQFLRDLMERKLVKEGFIVETAIEGESGLQKIKKWRPDLVLLDIILPGLDGFSILEKVKEDASVANIPVILLTNLGQRDDVEKGLKLGAVGYLVKAHFTPGDIVEKVKSVLKK</sequence>
<gene>
    <name evidence="4" type="ORF">A2936_04530</name>
</gene>
<dbReference type="EMBL" id="MGEK01000026">
    <property type="protein sequence ID" value="OGL81639.1"/>
    <property type="molecule type" value="Genomic_DNA"/>
</dbReference>
<dbReference type="Gene3D" id="3.40.50.2300">
    <property type="match status" value="1"/>
</dbReference>
<organism evidence="4 5">
    <name type="scientific">Candidatus Uhrbacteria bacterium RIFCSPLOWO2_01_FULL_47_25</name>
    <dbReference type="NCBI Taxonomy" id="1802402"/>
    <lineage>
        <taxon>Bacteria</taxon>
        <taxon>Candidatus Uhriibacteriota</taxon>
    </lineage>
</organism>
<name>A0A1F7UTR3_9BACT</name>
<protein>
    <recommendedName>
        <fullName evidence="3">Response regulatory domain-containing protein</fullName>
    </recommendedName>
</protein>
<evidence type="ECO:0000313" key="5">
    <source>
        <dbReference type="Proteomes" id="UP000176846"/>
    </source>
</evidence>
<dbReference type="InterPro" id="IPR050595">
    <property type="entry name" value="Bact_response_regulator"/>
</dbReference>
<reference evidence="4 5" key="1">
    <citation type="journal article" date="2016" name="Nat. Commun.">
        <title>Thousands of microbial genomes shed light on interconnected biogeochemical processes in an aquifer system.</title>
        <authorList>
            <person name="Anantharaman K."/>
            <person name="Brown C.T."/>
            <person name="Hug L.A."/>
            <person name="Sharon I."/>
            <person name="Castelle C.J."/>
            <person name="Probst A.J."/>
            <person name="Thomas B.C."/>
            <person name="Singh A."/>
            <person name="Wilkins M.J."/>
            <person name="Karaoz U."/>
            <person name="Brodie E.L."/>
            <person name="Williams K.H."/>
            <person name="Hubbard S.S."/>
            <person name="Banfield J.F."/>
        </authorList>
    </citation>
    <scope>NUCLEOTIDE SEQUENCE [LARGE SCALE GENOMIC DNA]</scope>
</reference>
<evidence type="ECO:0000259" key="3">
    <source>
        <dbReference type="PROSITE" id="PS50110"/>
    </source>
</evidence>